<protein>
    <submittedName>
        <fullName evidence="3">Uncharacterized protein</fullName>
    </submittedName>
</protein>
<evidence type="ECO:0000313" key="4">
    <source>
        <dbReference type="Proteomes" id="UP000736335"/>
    </source>
</evidence>
<reference evidence="3" key="2">
    <citation type="submission" date="2020-11" db="EMBL/GenBank/DDBJ databases">
        <authorList>
            <consortium name="DOE Joint Genome Institute"/>
            <person name="Kuo A."/>
            <person name="Miyauchi S."/>
            <person name="Kiss E."/>
            <person name="Drula E."/>
            <person name="Kohler A."/>
            <person name="Sanchez-Garcia M."/>
            <person name="Andreopoulos B."/>
            <person name="Barry K.W."/>
            <person name="Bonito G."/>
            <person name="Buee M."/>
            <person name="Carver A."/>
            <person name="Chen C."/>
            <person name="Cichocki N."/>
            <person name="Clum A."/>
            <person name="Culley D."/>
            <person name="Crous P.W."/>
            <person name="Fauchery L."/>
            <person name="Girlanda M."/>
            <person name="Hayes R."/>
            <person name="Keri Z."/>
            <person name="Labutti K."/>
            <person name="Lipzen A."/>
            <person name="Lombard V."/>
            <person name="Magnuson J."/>
            <person name="Maillard F."/>
            <person name="Morin E."/>
            <person name="Murat C."/>
            <person name="Nolan M."/>
            <person name="Ohm R."/>
            <person name="Pangilinan J."/>
            <person name="Pereira M."/>
            <person name="Perotto S."/>
            <person name="Peter M."/>
            <person name="Riley R."/>
            <person name="Sitrit Y."/>
            <person name="Stielow B."/>
            <person name="Szollosi G."/>
            <person name="Zifcakova L."/>
            <person name="Stursova M."/>
            <person name="Spatafora J.W."/>
            <person name="Tedersoo L."/>
            <person name="Vaario L.-M."/>
            <person name="Yamada A."/>
            <person name="Yan M."/>
            <person name="Wang P."/>
            <person name="Xu J."/>
            <person name="Bruns T."/>
            <person name="Baldrian P."/>
            <person name="Vilgalys R."/>
            <person name="Henrissat B."/>
            <person name="Grigoriev I.V."/>
            <person name="Hibbett D."/>
            <person name="Nagy L.G."/>
            <person name="Martin F.M."/>
        </authorList>
    </citation>
    <scope>NUCLEOTIDE SEQUENCE</scope>
    <source>
        <strain evidence="3">UH-Tt-Lm1</strain>
    </source>
</reference>
<keyword evidence="2" id="KW-1133">Transmembrane helix</keyword>
<dbReference type="PANTHER" id="PTHR38848">
    <property type="entry name" value="G-PROTEIN COUPLED RECEPTORS FAMILY 3 PROFILE DOMAIN-CONTAINING PROTEIN"/>
    <property type="match status" value="1"/>
</dbReference>
<reference evidence="3" key="1">
    <citation type="journal article" date="2020" name="Nat. Commun.">
        <title>Large-scale genome sequencing of mycorrhizal fungi provides insights into the early evolution of symbiotic traits.</title>
        <authorList>
            <person name="Miyauchi S."/>
            <person name="Kiss E."/>
            <person name="Kuo A."/>
            <person name="Drula E."/>
            <person name="Kohler A."/>
            <person name="Sanchez-Garcia M."/>
            <person name="Morin E."/>
            <person name="Andreopoulos B."/>
            <person name="Barry K.W."/>
            <person name="Bonito G."/>
            <person name="Buee M."/>
            <person name="Carver A."/>
            <person name="Chen C."/>
            <person name="Cichocki N."/>
            <person name="Clum A."/>
            <person name="Culley D."/>
            <person name="Crous P.W."/>
            <person name="Fauchery L."/>
            <person name="Girlanda M."/>
            <person name="Hayes R.D."/>
            <person name="Keri Z."/>
            <person name="LaButti K."/>
            <person name="Lipzen A."/>
            <person name="Lombard V."/>
            <person name="Magnuson J."/>
            <person name="Maillard F."/>
            <person name="Murat C."/>
            <person name="Nolan M."/>
            <person name="Ohm R.A."/>
            <person name="Pangilinan J."/>
            <person name="Pereira M.F."/>
            <person name="Perotto S."/>
            <person name="Peter M."/>
            <person name="Pfister S."/>
            <person name="Riley R."/>
            <person name="Sitrit Y."/>
            <person name="Stielow J.B."/>
            <person name="Szollosi G."/>
            <person name="Zifcakova L."/>
            <person name="Stursova M."/>
            <person name="Spatafora J.W."/>
            <person name="Tedersoo L."/>
            <person name="Vaario L.M."/>
            <person name="Yamada A."/>
            <person name="Yan M."/>
            <person name="Wang P."/>
            <person name="Xu J."/>
            <person name="Bruns T."/>
            <person name="Baldrian P."/>
            <person name="Vilgalys R."/>
            <person name="Dunand C."/>
            <person name="Henrissat B."/>
            <person name="Grigoriev I.V."/>
            <person name="Hibbett D."/>
            <person name="Nagy L.G."/>
            <person name="Martin F.M."/>
        </authorList>
    </citation>
    <scope>NUCLEOTIDE SEQUENCE</scope>
    <source>
        <strain evidence="3">UH-Tt-Lm1</strain>
    </source>
</reference>
<feature type="compositionally biased region" description="Basic and acidic residues" evidence="1">
    <location>
        <begin position="273"/>
        <end position="282"/>
    </location>
</feature>
<feature type="transmembrane region" description="Helical" evidence="2">
    <location>
        <begin position="194"/>
        <end position="218"/>
    </location>
</feature>
<keyword evidence="2" id="KW-0472">Membrane</keyword>
<feature type="region of interest" description="Disordered" evidence="1">
    <location>
        <begin position="273"/>
        <end position="294"/>
    </location>
</feature>
<dbReference type="OrthoDB" id="3210850at2759"/>
<evidence type="ECO:0000256" key="2">
    <source>
        <dbReference type="SAM" id="Phobius"/>
    </source>
</evidence>
<organism evidence="3 4">
    <name type="scientific">Thelephora terrestris</name>
    <dbReference type="NCBI Taxonomy" id="56493"/>
    <lineage>
        <taxon>Eukaryota</taxon>
        <taxon>Fungi</taxon>
        <taxon>Dikarya</taxon>
        <taxon>Basidiomycota</taxon>
        <taxon>Agaricomycotina</taxon>
        <taxon>Agaricomycetes</taxon>
        <taxon>Thelephorales</taxon>
        <taxon>Thelephoraceae</taxon>
        <taxon>Thelephora</taxon>
    </lineage>
</organism>
<feature type="transmembrane region" description="Helical" evidence="2">
    <location>
        <begin position="119"/>
        <end position="142"/>
    </location>
</feature>
<evidence type="ECO:0000313" key="3">
    <source>
        <dbReference type="EMBL" id="KAF9792594.1"/>
    </source>
</evidence>
<name>A0A9P6HPW7_9AGAM</name>
<sequence>MSYDTIISAVVHLLGVSVVSHLISRRVLVDGVQCSLRRTSWPRLCVLIVFLDSYLFLFTTGILILGIGMATSNAACSLGIYLCIVFYGTSKLFIYLFLIERVYVVWRPTPTTPRSRSRVYVVCMALLTLYLGVAGVMFYGNISAIREGICYIGLKFVASAPLLAYDLFITLLLTTLFLWPLLRGRFRNNTIKRLAVRTLISSFIALATSCVNVLVLIMMHGRQLGWVCLGSCSADVVVNALALFWVTDSISERSAAGPRSGAGTLDHPVYEMSSERSHKDTGESTEEMVPTNHRRSRQSWSPLVALDRTFRVLFVREPAPRETDTVDVEIAVHTETNVDISSLHESPHLYTKKGKAKTFQFT</sequence>
<gene>
    <name evidence="3" type="ORF">BJ322DRAFT_59391</name>
</gene>
<keyword evidence="4" id="KW-1185">Reference proteome</keyword>
<dbReference type="EMBL" id="WIUZ02000001">
    <property type="protein sequence ID" value="KAF9792594.1"/>
    <property type="molecule type" value="Genomic_DNA"/>
</dbReference>
<feature type="transmembrane region" description="Helical" evidence="2">
    <location>
        <begin position="162"/>
        <end position="182"/>
    </location>
</feature>
<accession>A0A9P6HPW7</accession>
<dbReference type="Proteomes" id="UP000736335">
    <property type="component" value="Unassembled WGS sequence"/>
</dbReference>
<comment type="caution">
    <text evidence="3">The sequence shown here is derived from an EMBL/GenBank/DDBJ whole genome shotgun (WGS) entry which is preliminary data.</text>
</comment>
<feature type="transmembrane region" description="Helical" evidence="2">
    <location>
        <begin position="44"/>
        <end position="67"/>
    </location>
</feature>
<dbReference type="AlphaFoldDB" id="A0A9P6HPW7"/>
<dbReference type="PANTHER" id="PTHR38848:SF3">
    <property type="entry name" value="G-PROTEIN COUPLED RECEPTORS FAMILY 3 PROFILE DOMAIN-CONTAINING PROTEIN"/>
    <property type="match status" value="1"/>
</dbReference>
<keyword evidence="2" id="KW-0812">Transmembrane</keyword>
<proteinExistence type="predicted"/>
<evidence type="ECO:0000256" key="1">
    <source>
        <dbReference type="SAM" id="MobiDB-lite"/>
    </source>
</evidence>
<feature type="transmembrane region" description="Helical" evidence="2">
    <location>
        <begin position="79"/>
        <end position="98"/>
    </location>
</feature>
<feature type="transmembrane region" description="Helical" evidence="2">
    <location>
        <begin position="6"/>
        <end position="23"/>
    </location>
</feature>